<dbReference type="Pfam" id="PF01757">
    <property type="entry name" value="Acyl_transf_3"/>
    <property type="match status" value="1"/>
</dbReference>
<keyword evidence="1" id="KW-0472">Membrane</keyword>
<feature type="transmembrane region" description="Helical" evidence="1">
    <location>
        <begin position="166"/>
        <end position="184"/>
    </location>
</feature>
<keyword evidence="1" id="KW-1133">Transmembrane helix</keyword>
<dbReference type="AlphaFoldDB" id="A0A508SUM7"/>
<feature type="transmembrane region" description="Helical" evidence="1">
    <location>
        <begin position="277"/>
        <end position="298"/>
    </location>
</feature>
<protein>
    <recommendedName>
        <fullName evidence="2">Acyltransferase 3 domain-containing protein</fullName>
    </recommendedName>
</protein>
<name>A0A508SUM7_9BRAD</name>
<dbReference type="EMBL" id="CAADFC020000004">
    <property type="protein sequence ID" value="VIO65770.1"/>
    <property type="molecule type" value="Genomic_DNA"/>
</dbReference>
<accession>A0A508SUM7</accession>
<evidence type="ECO:0000259" key="2">
    <source>
        <dbReference type="Pfam" id="PF01757"/>
    </source>
</evidence>
<evidence type="ECO:0000313" key="3">
    <source>
        <dbReference type="EMBL" id="VIO65770.1"/>
    </source>
</evidence>
<dbReference type="GO" id="GO:0016747">
    <property type="term" value="F:acyltransferase activity, transferring groups other than amino-acyl groups"/>
    <property type="evidence" value="ECO:0007669"/>
    <property type="project" value="InterPro"/>
</dbReference>
<feature type="transmembrane region" description="Helical" evidence="1">
    <location>
        <begin position="248"/>
        <end position="265"/>
    </location>
</feature>
<dbReference type="GO" id="GO:0016020">
    <property type="term" value="C:membrane"/>
    <property type="evidence" value="ECO:0007669"/>
    <property type="project" value="TreeGrafter"/>
</dbReference>
<proteinExistence type="predicted"/>
<feature type="transmembrane region" description="Helical" evidence="1">
    <location>
        <begin position="145"/>
        <end position="161"/>
    </location>
</feature>
<reference evidence="3" key="1">
    <citation type="submission" date="2019-02" db="EMBL/GenBank/DDBJ databases">
        <authorList>
            <person name="Pothier F.J."/>
        </authorList>
    </citation>
    <scope>NUCLEOTIDE SEQUENCE</scope>
    <source>
        <strain evidence="3">CI-1B</strain>
    </source>
</reference>
<dbReference type="PANTHER" id="PTHR23028">
    <property type="entry name" value="ACETYLTRANSFERASE"/>
    <property type="match status" value="1"/>
</dbReference>
<keyword evidence="4" id="KW-1185">Reference proteome</keyword>
<feature type="transmembrane region" description="Helical" evidence="1">
    <location>
        <begin position="196"/>
        <end position="218"/>
    </location>
</feature>
<dbReference type="InterPro" id="IPR002656">
    <property type="entry name" value="Acyl_transf_3_dom"/>
</dbReference>
<feature type="transmembrane region" description="Helical" evidence="1">
    <location>
        <begin position="89"/>
        <end position="107"/>
    </location>
</feature>
<sequence length="377" mass="42076">MTPGTALDQKSSTQLLTIQYLRGVASVMVVLHHIRNPWPNLYNPLETFDMGEAGVDIFFIISGVVMYVSSRVESPAVFVGLRLIRVAPLYWVLTLCAVGLLLLFGGAKPGLALANDVMLSAMFVPHHSSIFSGTIWPVLNPGWTLYFEMFFYLIFAIGLFFRKPLLISLCLISLLVVFGFFVSTDESIFHTYTHPLLMYTHPLMLEFAAGIVLGWLFLNGKIPNVWLLLPIGFLALFAAHVVRLPYLFLQNGLCAALIMVGAIAAERSFRIRDIGWLRLLGDASYSIYLTHALTLFVVRRLFLRLPLEGVLQFASFAIFAAAASLLVGFVVYFKIERPMTRWLRSRFLTVFAVERGGTRPRLREAGSSVSVVQSAGE</sequence>
<keyword evidence="1" id="KW-0812">Transmembrane</keyword>
<feature type="transmembrane region" description="Helical" evidence="1">
    <location>
        <begin position="50"/>
        <end position="69"/>
    </location>
</feature>
<feature type="transmembrane region" description="Helical" evidence="1">
    <location>
        <begin position="225"/>
        <end position="242"/>
    </location>
</feature>
<dbReference type="Proteomes" id="UP000328092">
    <property type="component" value="Unassembled WGS sequence"/>
</dbReference>
<dbReference type="PANTHER" id="PTHR23028:SF131">
    <property type="entry name" value="BLR2367 PROTEIN"/>
    <property type="match status" value="1"/>
</dbReference>
<evidence type="ECO:0000313" key="4">
    <source>
        <dbReference type="Proteomes" id="UP000328092"/>
    </source>
</evidence>
<dbReference type="RefSeq" id="WP_139857584.1">
    <property type="nucleotide sequence ID" value="NZ_CAADFC020000004.1"/>
</dbReference>
<gene>
    <name evidence="3" type="ORF">CI1B_08770</name>
</gene>
<feature type="transmembrane region" description="Helical" evidence="1">
    <location>
        <begin position="310"/>
        <end position="333"/>
    </location>
</feature>
<feature type="domain" description="Acyltransferase 3" evidence="2">
    <location>
        <begin position="18"/>
        <end position="332"/>
    </location>
</feature>
<dbReference type="OrthoDB" id="9767863at2"/>
<comment type="caution">
    <text evidence="3">The sequence shown here is derived from an EMBL/GenBank/DDBJ whole genome shotgun (WGS) entry which is preliminary data.</text>
</comment>
<dbReference type="InterPro" id="IPR050879">
    <property type="entry name" value="Acyltransferase_3"/>
</dbReference>
<organism evidence="3 4">
    <name type="scientific">Bradyrhizobium ivorense</name>
    <dbReference type="NCBI Taxonomy" id="2511166"/>
    <lineage>
        <taxon>Bacteria</taxon>
        <taxon>Pseudomonadati</taxon>
        <taxon>Pseudomonadota</taxon>
        <taxon>Alphaproteobacteria</taxon>
        <taxon>Hyphomicrobiales</taxon>
        <taxon>Nitrobacteraceae</taxon>
        <taxon>Bradyrhizobium</taxon>
    </lineage>
</organism>
<evidence type="ECO:0000256" key="1">
    <source>
        <dbReference type="SAM" id="Phobius"/>
    </source>
</evidence>
<dbReference type="GO" id="GO:0000271">
    <property type="term" value="P:polysaccharide biosynthetic process"/>
    <property type="evidence" value="ECO:0007669"/>
    <property type="project" value="TreeGrafter"/>
</dbReference>